<dbReference type="Gene3D" id="1.10.510.10">
    <property type="entry name" value="Transferase(Phosphotransferase) domain 1"/>
    <property type="match status" value="1"/>
</dbReference>
<keyword evidence="14" id="KW-0418">Kinase</keyword>
<dbReference type="PANTHER" id="PTHR27008:SF592">
    <property type="entry name" value="LEUCINE-RICH REPEAT RECEPTOR-LIKE PROTEIN KINASE FAMILY PROTEIN-RELATED"/>
    <property type="match status" value="1"/>
</dbReference>
<keyword evidence="19" id="KW-0325">Glycoprotein</keyword>
<dbReference type="SMART" id="SM00369">
    <property type="entry name" value="LRR_TYP"/>
    <property type="match status" value="7"/>
</dbReference>
<keyword evidence="12" id="KW-0677">Repeat</keyword>
<dbReference type="Proteomes" id="UP001634007">
    <property type="component" value="Unassembled WGS sequence"/>
</dbReference>
<keyword evidence="13 22" id="KW-0547">Nucleotide-binding</keyword>
<dbReference type="EMBL" id="JBJKBG010000007">
    <property type="protein sequence ID" value="KAL3730172.1"/>
    <property type="molecule type" value="Genomic_DNA"/>
</dbReference>
<dbReference type="AlphaFoldDB" id="A0ABD3JT06"/>
<comment type="subcellular location">
    <subcellularLocation>
        <location evidence="1">Cell membrane</location>
        <topology evidence="1">Single-pass membrane protein</topology>
    </subcellularLocation>
    <subcellularLocation>
        <location evidence="2">Membrane</location>
        <topology evidence="2">Single-pass type I membrane protein</topology>
    </subcellularLocation>
</comment>
<keyword evidence="9" id="KW-0808">Transferase</keyword>
<reference evidence="26 27" key="1">
    <citation type="submission" date="2024-11" db="EMBL/GenBank/DDBJ databases">
        <title>Chromosome-level genome assembly of Eucalyptus globulus Labill. provides insights into its genome evolution.</title>
        <authorList>
            <person name="Li X."/>
        </authorList>
    </citation>
    <scope>NUCLEOTIDE SEQUENCE [LARGE SCALE GENOMIC DNA]</scope>
    <source>
        <strain evidence="26">CL2024</strain>
        <tissue evidence="26">Fresh tender leaves</tissue>
    </source>
</reference>
<dbReference type="EC" id="2.7.11.1" evidence="4"/>
<evidence type="ECO:0000256" key="3">
    <source>
        <dbReference type="ARBA" id="ARBA00008684"/>
    </source>
</evidence>
<protein>
    <recommendedName>
        <fullName evidence="4">non-specific serine/threonine protein kinase</fullName>
        <ecNumber evidence="4">2.7.11.1</ecNumber>
    </recommendedName>
</protein>
<evidence type="ECO:0000313" key="27">
    <source>
        <dbReference type="Proteomes" id="UP001634007"/>
    </source>
</evidence>
<evidence type="ECO:0000256" key="6">
    <source>
        <dbReference type="ARBA" id="ARBA00022527"/>
    </source>
</evidence>
<keyword evidence="18" id="KW-0675">Receptor</keyword>
<keyword evidence="15 22" id="KW-0067">ATP-binding</keyword>
<dbReference type="GO" id="GO:0005524">
    <property type="term" value="F:ATP binding"/>
    <property type="evidence" value="ECO:0007669"/>
    <property type="project" value="UniProtKB-UniRule"/>
</dbReference>
<evidence type="ECO:0000256" key="24">
    <source>
        <dbReference type="SAM" id="SignalP"/>
    </source>
</evidence>
<feature type="domain" description="Protein kinase" evidence="25">
    <location>
        <begin position="702"/>
        <end position="1005"/>
    </location>
</feature>
<keyword evidence="11 24" id="KW-0732">Signal</keyword>
<evidence type="ECO:0000256" key="22">
    <source>
        <dbReference type="PROSITE-ProRule" id="PRU10141"/>
    </source>
</evidence>
<dbReference type="SMART" id="SM00220">
    <property type="entry name" value="S_TKc"/>
    <property type="match status" value="1"/>
</dbReference>
<evidence type="ECO:0000256" key="4">
    <source>
        <dbReference type="ARBA" id="ARBA00012513"/>
    </source>
</evidence>
<evidence type="ECO:0000256" key="11">
    <source>
        <dbReference type="ARBA" id="ARBA00022729"/>
    </source>
</evidence>
<comment type="similarity">
    <text evidence="3">Belongs to the protein kinase superfamily. Ser/Thr protein kinase family.</text>
</comment>
<dbReference type="Pfam" id="PF08263">
    <property type="entry name" value="LRRNT_2"/>
    <property type="match status" value="1"/>
</dbReference>
<dbReference type="InterPro" id="IPR011009">
    <property type="entry name" value="Kinase-like_dom_sf"/>
</dbReference>
<comment type="catalytic activity">
    <reaction evidence="20">
        <text>L-threonyl-[protein] + ATP = O-phospho-L-threonyl-[protein] + ADP + H(+)</text>
        <dbReference type="Rhea" id="RHEA:46608"/>
        <dbReference type="Rhea" id="RHEA-COMP:11060"/>
        <dbReference type="Rhea" id="RHEA-COMP:11605"/>
        <dbReference type="ChEBI" id="CHEBI:15378"/>
        <dbReference type="ChEBI" id="CHEBI:30013"/>
        <dbReference type="ChEBI" id="CHEBI:30616"/>
        <dbReference type="ChEBI" id="CHEBI:61977"/>
        <dbReference type="ChEBI" id="CHEBI:456216"/>
        <dbReference type="EC" id="2.7.11.1"/>
    </reaction>
</comment>
<dbReference type="PANTHER" id="PTHR27008">
    <property type="entry name" value="OS04G0122200 PROTEIN"/>
    <property type="match status" value="1"/>
</dbReference>
<dbReference type="InterPro" id="IPR017441">
    <property type="entry name" value="Protein_kinase_ATP_BS"/>
</dbReference>
<evidence type="ECO:0000256" key="18">
    <source>
        <dbReference type="ARBA" id="ARBA00023170"/>
    </source>
</evidence>
<dbReference type="InterPro" id="IPR013210">
    <property type="entry name" value="LRR_N_plant-typ"/>
</dbReference>
<feature type="chain" id="PRO_5044757853" description="non-specific serine/threonine protein kinase" evidence="24">
    <location>
        <begin position="28"/>
        <end position="1017"/>
    </location>
</feature>
<dbReference type="FunFam" id="3.80.10.10:FF:000095">
    <property type="entry name" value="LRR receptor-like serine/threonine-protein kinase GSO1"/>
    <property type="match status" value="1"/>
</dbReference>
<evidence type="ECO:0000256" key="16">
    <source>
        <dbReference type="ARBA" id="ARBA00022989"/>
    </source>
</evidence>
<keyword evidence="6" id="KW-0723">Serine/threonine-protein kinase</keyword>
<evidence type="ECO:0000256" key="21">
    <source>
        <dbReference type="ARBA" id="ARBA00048679"/>
    </source>
</evidence>
<keyword evidence="27" id="KW-1185">Reference proteome</keyword>
<keyword evidence="17 23" id="KW-0472">Membrane</keyword>
<evidence type="ECO:0000256" key="5">
    <source>
        <dbReference type="ARBA" id="ARBA00022475"/>
    </source>
</evidence>
<dbReference type="SUPFAM" id="SSF52058">
    <property type="entry name" value="L domain-like"/>
    <property type="match status" value="2"/>
</dbReference>
<evidence type="ECO:0000313" key="26">
    <source>
        <dbReference type="EMBL" id="KAL3730172.1"/>
    </source>
</evidence>
<evidence type="ECO:0000256" key="15">
    <source>
        <dbReference type="ARBA" id="ARBA00022840"/>
    </source>
</evidence>
<dbReference type="FunFam" id="3.80.10.10:FF:000288">
    <property type="entry name" value="LRR receptor-like serine/threonine-protein kinase EFR"/>
    <property type="match status" value="1"/>
</dbReference>
<dbReference type="InterPro" id="IPR032675">
    <property type="entry name" value="LRR_dom_sf"/>
</dbReference>
<dbReference type="InterPro" id="IPR000719">
    <property type="entry name" value="Prot_kinase_dom"/>
</dbReference>
<dbReference type="InterPro" id="IPR051809">
    <property type="entry name" value="Plant_receptor-like_S/T_kinase"/>
</dbReference>
<accession>A0ABD3JT06</accession>
<keyword evidence="16 23" id="KW-1133">Transmembrane helix</keyword>
<evidence type="ECO:0000256" key="23">
    <source>
        <dbReference type="SAM" id="Phobius"/>
    </source>
</evidence>
<comment type="catalytic activity">
    <reaction evidence="21">
        <text>L-seryl-[protein] + ATP = O-phospho-L-seryl-[protein] + ADP + H(+)</text>
        <dbReference type="Rhea" id="RHEA:17989"/>
        <dbReference type="Rhea" id="RHEA-COMP:9863"/>
        <dbReference type="Rhea" id="RHEA-COMP:11604"/>
        <dbReference type="ChEBI" id="CHEBI:15378"/>
        <dbReference type="ChEBI" id="CHEBI:29999"/>
        <dbReference type="ChEBI" id="CHEBI:30616"/>
        <dbReference type="ChEBI" id="CHEBI:83421"/>
        <dbReference type="ChEBI" id="CHEBI:456216"/>
        <dbReference type="EC" id="2.7.11.1"/>
    </reaction>
</comment>
<dbReference type="InterPro" id="IPR008271">
    <property type="entry name" value="Ser/Thr_kinase_AS"/>
</dbReference>
<feature type="signal peptide" evidence="24">
    <location>
        <begin position="1"/>
        <end position="27"/>
    </location>
</feature>
<evidence type="ECO:0000256" key="7">
    <source>
        <dbReference type="ARBA" id="ARBA00022553"/>
    </source>
</evidence>
<comment type="caution">
    <text evidence="26">The sequence shown here is derived from an EMBL/GenBank/DDBJ whole genome shotgun (WGS) entry which is preliminary data.</text>
</comment>
<evidence type="ECO:0000256" key="12">
    <source>
        <dbReference type="ARBA" id="ARBA00022737"/>
    </source>
</evidence>
<feature type="transmembrane region" description="Helical" evidence="23">
    <location>
        <begin position="644"/>
        <end position="667"/>
    </location>
</feature>
<gene>
    <name evidence="26" type="ORF">ACJRO7_027216</name>
</gene>
<dbReference type="Gene3D" id="3.30.200.20">
    <property type="entry name" value="Phosphorylase Kinase, domain 1"/>
    <property type="match status" value="1"/>
</dbReference>
<dbReference type="CDD" id="cd14066">
    <property type="entry name" value="STKc_IRAK"/>
    <property type="match status" value="1"/>
</dbReference>
<dbReference type="GO" id="GO:0004674">
    <property type="term" value="F:protein serine/threonine kinase activity"/>
    <property type="evidence" value="ECO:0007669"/>
    <property type="project" value="UniProtKB-KW"/>
</dbReference>
<dbReference type="InterPro" id="IPR003591">
    <property type="entry name" value="Leu-rich_rpt_typical-subtyp"/>
</dbReference>
<evidence type="ECO:0000256" key="9">
    <source>
        <dbReference type="ARBA" id="ARBA00022679"/>
    </source>
</evidence>
<organism evidence="26 27">
    <name type="scientific">Eucalyptus globulus</name>
    <name type="common">Tasmanian blue gum</name>
    <dbReference type="NCBI Taxonomy" id="34317"/>
    <lineage>
        <taxon>Eukaryota</taxon>
        <taxon>Viridiplantae</taxon>
        <taxon>Streptophyta</taxon>
        <taxon>Embryophyta</taxon>
        <taxon>Tracheophyta</taxon>
        <taxon>Spermatophyta</taxon>
        <taxon>Magnoliopsida</taxon>
        <taxon>eudicotyledons</taxon>
        <taxon>Gunneridae</taxon>
        <taxon>Pentapetalae</taxon>
        <taxon>rosids</taxon>
        <taxon>malvids</taxon>
        <taxon>Myrtales</taxon>
        <taxon>Myrtaceae</taxon>
        <taxon>Myrtoideae</taxon>
        <taxon>Eucalypteae</taxon>
        <taxon>Eucalyptus</taxon>
    </lineage>
</organism>
<evidence type="ECO:0000256" key="19">
    <source>
        <dbReference type="ARBA" id="ARBA00023180"/>
    </source>
</evidence>
<name>A0ABD3JT06_EUCGL</name>
<dbReference type="Pfam" id="PF23598">
    <property type="entry name" value="LRR_14"/>
    <property type="match status" value="1"/>
</dbReference>
<dbReference type="PRINTS" id="PR00019">
    <property type="entry name" value="LEURICHRPT"/>
</dbReference>
<dbReference type="PROSITE" id="PS00107">
    <property type="entry name" value="PROTEIN_KINASE_ATP"/>
    <property type="match status" value="1"/>
</dbReference>
<evidence type="ECO:0000256" key="17">
    <source>
        <dbReference type="ARBA" id="ARBA00023136"/>
    </source>
</evidence>
<evidence type="ECO:0000256" key="13">
    <source>
        <dbReference type="ARBA" id="ARBA00022741"/>
    </source>
</evidence>
<dbReference type="PROSITE" id="PS00108">
    <property type="entry name" value="PROTEIN_KINASE_ST"/>
    <property type="match status" value="1"/>
</dbReference>
<dbReference type="InterPro" id="IPR001611">
    <property type="entry name" value="Leu-rich_rpt"/>
</dbReference>
<dbReference type="InterPro" id="IPR001245">
    <property type="entry name" value="Ser-Thr/Tyr_kinase_cat_dom"/>
</dbReference>
<dbReference type="GO" id="GO:0005886">
    <property type="term" value="C:plasma membrane"/>
    <property type="evidence" value="ECO:0007669"/>
    <property type="project" value="UniProtKB-SubCell"/>
</dbReference>
<sequence length="1017" mass="112256">MGKLLFVMLNSALLWWWSSIPSPSACSQNQTDWLALASFRDAIHEDPFGAFSSWNDSTHHCEWQGVSCSKRHPGRVTSLVLRSQGLGGFLSPQIGNLSFLRVMILQNNSFRGEIPPQIGNLLRLRDLNLSKNSFGGPIPSNLSRFSKLETLDLIDNQLVGRIHFNLGSLPRLIFFGLSMNSLVGPIPPSIGNLSLLEQLSLEYNSLYGEIPEELSRLDRLVFFQLSFNKLSGEILPRIFNISRIQYFLVTGNQLQGSLPSDIGTTLLSLRYFGGNDNLFTGNIPSSLTNVTGLWGLYLANNSFYGPIPKNLGRLKNLYTISFFYNKLQDDLSFISSLANCSNLGFLGMGSNLIYGSLPRSISNLSTSIKGIYMPDNRIQGTIPLAFGNLFNLSTLDLSDNLLTDCIPHSIGALHRLQQLSFAGNMLTGEIPSSIGNMTLLNMMYLQSNNFQGYIPQSLSNCTQLIELDLSNNNLSGSVPVEIMGLSSLSIIFNLAHNNLSGSLPLQVGSLQNLAALDLSYNRLTGLIPDSISGCVRLERLYLEANSFHGQIPKALQPLRGLEELDLSNNNFSGPIPSFLADLSLLKILNLSFNELEGQVPEDGVFLNASAVLVSGNRELCGGAPGLKLPLCKSSSSNKSSTTKAIVISVVSVSLLCLALLFVSIFCYRRKKQTRTDASTSSFFENQFLRISYQELLKATDKFSENNLIGKGRYGTVYKGILDNSAMVAVKVLNLMQRGASRSFVSECQTLGIIRHRNLVKILSVCSSMDFCGNDFRALIYEFMENESLEEWLHPRTVGRDDECGKSRHLGLMQRLNIAIDIATAIEYLHKGCNPTIVHGDLKPSNVLLDNDMMARVGDFGLAKIISTVSFEAIGVQNQGSSTSTAIRGSIGYVPPEYGMGHKVSTLGDAYSYGILLLEIFTGKRPTEEAFGHHLNLHNFVQMALPDRAIDITDLRLWSEVGDRHQEIKIRDCIISIFEVGVACSMESPSDRMDMTEAIKKLHLIKVNYETKERRIGM</sequence>
<dbReference type="Pfam" id="PF00560">
    <property type="entry name" value="LRR_1"/>
    <property type="match status" value="2"/>
</dbReference>
<dbReference type="PROSITE" id="PS50011">
    <property type="entry name" value="PROTEIN_KINASE_DOM"/>
    <property type="match status" value="1"/>
</dbReference>
<keyword evidence="5" id="KW-1003">Cell membrane</keyword>
<evidence type="ECO:0000256" key="14">
    <source>
        <dbReference type="ARBA" id="ARBA00022777"/>
    </source>
</evidence>
<feature type="binding site" evidence="22">
    <location>
        <position position="730"/>
    </location>
    <ligand>
        <name>ATP</name>
        <dbReference type="ChEBI" id="CHEBI:30616"/>
    </ligand>
</feature>
<dbReference type="FunFam" id="1.10.510.10:FF:000358">
    <property type="entry name" value="Putative leucine-rich repeat receptor-like serine/threonine-protein kinase"/>
    <property type="match status" value="1"/>
</dbReference>
<dbReference type="FunFam" id="3.30.200.20:FF:000432">
    <property type="entry name" value="LRR receptor-like serine/threonine-protein kinase EFR"/>
    <property type="match status" value="1"/>
</dbReference>
<dbReference type="Pfam" id="PF13855">
    <property type="entry name" value="LRR_8"/>
    <property type="match status" value="2"/>
</dbReference>
<evidence type="ECO:0000259" key="25">
    <source>
        <dbReference type="PROSITE" id="PS50011"/>
    </source>
</evidence>
<keyword evidence="10 23" id="KW-0812">Transmembrane</keyword>
<dbReference type="Gene3D" id="3.80.10.10">
    <property type="entry name" value="Ribonuclease Inhibitor"/>
    <property type="match status" value="4"/>
</dbReference>
<evidence type="ECO:0000256" key="20">
    <source>
        <dbReference type="ARBA" id="ARBA00047899"/>
    </source>
</evidence>
<keyword evidence="8" id="KW-0433">Leucine-rich repeat</keyword>
<keyword evidence="7" id="KW-0597">Phosphoprotein</keyword>
<dbReference type="SUPFAM" id="SSF56112">
    <property type="entry name" value="Protein kinase-like (PK-like)"/>
    <property type="match status" value="1"/>
</dbReference>
<dbReference type="Pfam" id="PF07714">
    <property type="entry name" value="PK_Tyr_Ser-Thr"/>
    <property type="match status" value="1"/>
</dbReference>
<evidence type="ECO:0000256" key="10">
    <source>
        <dbReference type="ARBA" id="ARBA00022692"/>
    </source>
</evidence>
<proteinExistence type="inferred from homology"/>
<evidence type="ECO:0000256" key="2">
    <source>
        <dbReference type="ARBA" id="ARBA00004479"/>
    </source>
</evidence>
<evidence type="ECO:0000256" key="8">
    <source>
        <dbReference type="ARBA" id="ARBA00022614"/>
    </source>
</evidence>
<dbReference type="InterPro" id="IPR055414">
    <property type="entry name" value="LRR_R13L4/SHOC2-like"/>
</dbReference>
<evidence type="ECO:0000256" key="1">
    <source>
        <dbReference type="ARBA" id="ARBA00004162"/>
    </source>
</evidence>